<reference evidence="2 3" key="1">
    <citation type="submission" date="2020-02" db="EMBL/GenBank/DDBJ databases">
        <title>Draft genome sequence of Haematococcus lacustris strain NIES-144.</title>
        <authorList>
            <person name="Morimoto D."/>
            <person name="Nakagawa S."/>
            <person name="Yoshida T."/>
            <person name="Sawayama S."/>
        </authorList>
    </citation>
    <scope>NUCLEOTIDE SEQUENCE [LARGE SCALE GENOMIC DNA]</scope>
    <source>
        <strain evidence="2 3">NIES-144</strain>
    </source>
</reference>
<protein>
    <submittedName>
        <fullName evidence="2">Uncharacterized protein</fullName>
    </submittedName>
</protein>
<feature type="region of interest" description="Disordered" evidence="1">
    <location>
        <begin position="110"/>
        <end position="133"/>
    </location>
</feature>
<gene>
    <name evidence="2" type="ORF">HaLaN_19809</name>
</gene>
<keyword evidence="3" id="KW-1185">Reference proteome</keyword>
<evidence type="ECO:0000313" key="3">
    <source>
        <dbReference type="Proteomes" id="UP000485058"/>
    </source>
</evidence>
<sequence length="222" mass="23547">MQRLLRRLPGYEQHCAAANAIEATGNVARELKRSGSSIAYIPKPLSKALPSYHCPRAAMPHVARLLCASALVLTLALVVAGEWSARFCAAANSLRFVDSSSRQNNLQLRQRVQRASPRWPASRTPVPYRPTQRTRTWCAPATTAADAIATAAPNPGPAARPPRPSHVARAPPVFQPPAPPASRQAVSATAPRSPSRSHVGEGKPSARGVAAWHSVAGSVSSV</sequence>
<feature type="region of interest" description="Disordered" evidence="1">
    <location>
        <begin position="151"/>
        <end position="222"/>
    </location>
</feature>
<feature type="compositionally biased region" description="Pro residues" evidence="1">
    <location>
        <begin position="154"/>
        <end position="164"/>
    </location>
</feature>
<dbReference type="AlphaFoldDB" id="A0A699ZUG2"/>
<dbReference type="Proteomes" id="UP000485058">
    <property type="component" value="Unassembled WGS sequence"/>
</dbReference>
<comment type="caution">
    <text evidence="2">The sequence shown here is derived from an EMBL/GenBank/DDBJ whole genome shotgun (WGS) entry which is preliminary data.</text>
</comment>
<accession>A0A699ZUG2</accession>
<evidence type="ECO:0000256" key="1">
    <source>
        <dbReference type="SAM" id="MobiDB-lite"/>
    </source>
</evidence>
<organism evidence="2 3">
    <name type="scientific">Haematococcus lacustris</name>
    <name type="common">Green alga</name>
    <name type="synonym">Haematococcus pluvialis</name>
    <dbReference type="NCBI Taxonomy" id="44745"/>
    <lineage>
        <taxon>Eukaryota</taxon>
        <taxon>Viridiplantae</taxon>
        <taxon>Chlorophyta</taxon>
        <taxon>core chlorophytes</taxon>
        <taxon>Chlorophyceae</taxon>
        <taxon>CS clade</taxon>
        <taxon>Chlamydomonadales</taxon>
        <taxon>Haematococcaceae</taxon>
        <taxon>Haematococcus</taxon>
    </lineage>
</organism>
<dbReference type="EMBL" id="BLLF01002022">
    <property type="protein sequence ID" value="GFH22356.1"/>
    <property type="molecule type" value="Genomic_DNA"/>
</dbReference>
<evidence type="ECO:0000313" key="2">
    <source>
        <dbReference type="EMBL" id="GFH22356.1"/>
    </source>
</evidence>
<proteinExistence type="predicted"/>
<feature type="compositionally biased region" description="Polar residues" evidence="1">
    <location>
        <begin position="184"/>
        <end position="196"/>
    </location>
</feature>
<name>A0A699ZUG2_HAELA</name>